<accession>A0AAN8VK70</accession>
<protein>
    <recommendedName>
        <fullName evidence="3">Mannan endo-1,4-beta-mannosidase</fullName>
    </recommendedName>
</protein>
<proteinExistence type="predicted"/>
<sequence length="274" mass="30510">MVAKGLSKQPLDAISQRIASLGFNCVRLTWAVGMVVTDAGKVTVRQALQNLKLTDDIVGFGDKNPSLLDVPRVDAFVTWNMGKSKDNAYLGAEAVHEGNPNLLVILSGLNYDLDLSFIKDRPVSLSFSNKLVYGLHWSSWSGAIWDRGDPAVCDEVTGGRMNDGGCLMDKGFPLILSEFGMDQRNTNPRDNKYIGCTLRWLHDKDVDWAVWGLQGSYYFREGVAGTDEVFGVLSYDWSDVRNNKFMDSVKSIMPPRTDNITFLTSDLRLYVFCA</sequence>
<dbReference type="EMBL" id="JBAMMX010000011">
    <property type="protein sequence ID" value="KAK6930937.1"/>
    <property type="molecule type" value="Genomic_DNA"/>
</dbReference>
<evidence type="ECO:0000313" key="2">
    <source>
        <dbReference type="Proteomes" id="UP001370490"/>
    </source>
</evidence>
<dbReference type="InterPro" id="IPR017853">
    <property type="entry name" value="GH"/>
</dbReference>
<gene>
    <name evidence="1" type="ORF">RJ641_002730</name>
</gene>
<dbReference type="PANTHER" id="PTHR31263">
    <property type="entry name" value="CELLULASE FAMILY PROTEIN (AFU_ORTHOLOGUE AFUA_5G14560)"/>
    <property type="match status" value="1"/>
</dbReference>
<keyword evidence="2" id="KW-1185">Reference proteome</keyword>
<reference evidence="1 2" key="1">
    <citation type="submission" date="2023-12" db="EMBL/GenBank/DDBJ databases">
        <title>A high-quality genome assembly for Dillenia turbinata (Dilleniales).</title>
        <authorList>
            <person name="Chanderbali A."/>
        </authorList>
    </citation>
    <scope>NUCLEOTIDE SEQUENCE [LARGE SCALE GENOMIC DNA]</scope>
    <source>
        <strain evidence="1">LSX21</strain>
        <tissue evidence="1">Leaf</tissue>
    </source>
</reference>
<dbReference type="Gene3D" id="3.20.20.80">
    <property type="entry name" value="Glycosidases"/>
    <property type="match status" value="2"/>
</dbReference>
<name>A0AAN8VK70_9MAGN</name>
<dbReference type="Proteomes" id="UP001370490">
    <property type="component" value="Unassembled WGS sequence"/>
</dbReference>
<evidence type="ECO:0000313" key="1">
    <source>
        <dbReference type="EMBL" id="KAK6930937.1"/>
    </source>
</evidence>
<organism evidence="1 2">
    <name type="scientific">Dillenia turbinata</name>
    <dbReference type="NCBI Taxonomy" id="194707"/>
    <lineage>
        <taxon>Eukaryota</taxon>
        <taxon>Viridiplantae</taxon>
        <taxon>Streptophyta</taxon>
        <taxon>Embryophyta</taxon>
        <taxon>Tracheophyta</taxon>
        <taxon>Spermatophyta</taxon>
        <taxon>Magnoliopsida</taxon>
        <taxon>eudicotyledons</taxon>
        <taxon>Gunneridae</taxon>
        <taxon>Pentapetalae</taxon>
        <taxon>Dilleniales</taxon>
        <taxon>Dilleniaceae</taxon>
        <taxon>Dillenia</taxon>
    </lineage>
</organism>
<comment type="caution">
    <text evidence="1">The sequence shown here is derived from an EMBL/GenBank/DDBJ whole genome shotgun (WGS) entry which is preliminary data.</text>
</comment>
<evidence type="ECO:0008006" key="3">
    <source>
        <dbReference type="Google" id="ProtNLM"/>
    </source>
</evidence>
<dbReference type="SUPFAM" id="SSF51445">
    <property type="entry name" value="(Trans)glycosidases"/>
    <property type="match status" value="1"/>
</dbReference>
<dbReference type="AlphaFoldDB" id="A0AAN8VK70"/>
<dbReference type="PANTHER" id="PTHR31263:SF0">
    <property type="entry name" value="CELLULASE FAMILY PROTEIN (AFU_ORTHOLOGUE AFUA_5G14560)"/>
    <property type="match status" value="1"/>
</dbReference>